<proteinExistence type="predicted"/>
<dbReference type="GO" id="GO:0035438">
    <property type="term" value="F:cyclic-di-GMP binding"/>
    <property type="evidence" value="ECO:0007669"/>
    <property type="project" value="InterPro"/>
</dbReference>
<dbReference type="RefSeq" id="XP_033179130.1">
    <property type="nucleotide sequence ID" value="XM_033323239.1"/>
</dbReference>
<dbReference type="InterPro" id="IPR029158">
    <property type="entry name" value="STING"/>
</dbReference>
<dbReference type="GO" id="GO:0002218">
    <property type="term" value="P:activation of innate immune response"/>
    <property type="evidence" value="ECO:0007669"/>
    <property type="project" value="InterPro"/>
</dbReference>
<keyword evidence="3" id="KW-1185">Reference proteome</keyword>
<evidence type="ECO:0000313" key="3">
    <source>
        <dbReference type="Proteomes" id="UP000515180"/>
    </source>
</evidence>
<protein>
    <submittedName>
        <fullName evidence="4">Stimulator of interferon genes protein isoform X1</fullName>
    </submittedName>
</protein>
<dbReference type="Gene3D" id="1.20.5.5200">
    <property type="match status" value="1"/>
</dbReference>
<gene>
    <name evidence="4" type="primary">LOC100748424</name>
</gene>
<dbReference type="GO" id="GO:0016239">
    <property type="term" value="P:positive regulation of macroautophagy"/>
    <property type="evidence" value="ECO:0007669"/>
    <property type="project" value="TreeGrafter"/>
</dbReference>
<dbReference type="GO" id="GO:0032481">
    <property type="term" value="P:positive regulation of type I interferon production"/>
    <property type="evidence" value="ECO:0007669"/>
    <property type="project" value="InterPro"/>
</dbReference>
<dbReference type="Pfam" id="PF15009">
    <property type="entry name" value="STING_LBD"/>
    <property type="match status" value="1"/>
</dbReference>
<dbReference type="GO" id="GO:0045087">
    <property type="term" value="P:innate immune response"/>
    <property type="evidence" value="ECO:0007669"/>
    <property type="project" value="TreeGrafter"/>
</dbReference>
<evidence type="ECO:0000256" key="1">
    <source>
        <dbReference type="SAM" id="Phobius"/>
    </source>
</evidence>
<dbReference type="GeneID" id="100748424"/>
<organism evidence="3 4">
    <name type="scientific">Bombus impatiens</name>
    <name type="common">Bumblebee</name>
    <dbReference type="NCBI Taxonomy" id="132113"/>
    <lineage>
        <taxon>Eukaryota</taxon>
        <taxon>Metazoa</taxon>
        <taxon>Ecdysozoa</taxon>
        <taxon>Arthropoda</taxon>
        <taxon>Hexapoda</taxon>
        <taxon>Insecta</taxon>
        <taxon>Pterygota</taxon>
        <taxon>Neoptera</taxon>
        <taxon>Endopterygota</taxon>
        <taxon>Hymenoptera</taxon>
        <taxon>Apocrita</taxon>
        <taxon>Aculeata</taxon>
        <taxon>Apoidea</taxon>
        <taxon>Anthophila</taxon>
        <taxon>Apidae</taxon>
        <taxon>Bombus</taxon>
        <taxon>Pyrobombus</taxon>
    </lineage>
</organism>
<dbReference type="OrthoDB" id="6053839at2759"/>
<accession>A0A6P8L554</accession>
<feature type="transmembrane region" description="Helical" evidence="1">
    <location>
        <begin position="9"/>
        <end position="28"/>
    </location>
</feature>
<name>A0A6P8L554_BOMIM</name>
<feature type="transmembrane region" description="Helical" evidence="1">
    <location>
        <begin position="107"/>
        <end position="126"/>
    </location>
</feature>
<dbReference type="PANTHER" id="PTHR34339">
    <property type="entry name" value="STIMULATOR OF INTERFERON GENES PROTEIN"/>
    <property type="match status" value="1"/>
</dbReference>
<dbReference type="GO" id="GO:0061709">
    <property type="term" value="P:reticulophagy"/>
    <property type="evidence" value="ECO:0007669"/>
    <property type="project" value="TreeGrafter"/>
</dbReference>
<dbReference type="GO" id="GO:0005789">
    <property type="term" value="C:endoplasmic reticulum membrane"/>
    <property type="evidence" value="ECO:0007669"/>
    <property type="project" value="TreeGrafter"/>
</dbReference>
<evidence type="ECO:0000259" key="2">
    <source>
        <dbReference type="Pfam" id="PF15009"/>
    </source>
</evidence>
<feature type="domain" description="STING ligand-binding" evidence="2">
    <location>
        <begin position="147"/>
        <end position="339"/>
    </location>
</feature>
<keyword evidence="1" id="KW-0472">Membrane</keyword>
<feature type="transmembrane region" description="Helical" evidence="1">
    <location>
        <begin position="82"/>
        <end position="101"/>
    </location>
</feature>
<dbReference type="InterPro" id="IPR055432">
    <property type="entry name" value="STING_LBD"/>
</dbReference>
<dbReference type="AlphaFoldDB" id="A0A6P8L554"/>
<dbReference type="GO" id="GO:0000045">
    <property type="term" value="P:autophagosome assembly"/>
    <property type="evidence" value="ECO:0007669"/>
    <property type="project" value="TreeGrafter"/>
</dbReference>
<reference evidence="4" key="1">
    <citation type="submission" date="2025-08" db="UniProtKB">
        <authorList>
            <consortium name="RefSeq"/>
        </authorList>
    </citation>
    <scope>IDENTIFICATION</scope>
</reference>
<dbReference type="PANTHER" id="PTHR34339:SF1">
    <property type="entry name" value="STIMULATOR OF INTERFERON GENES PROTEIN"/>
    <property type="match status" value="1"/>
</dbReference>
<dbReference type="InterPro" id="IPR038623">
    <property type="entry name" value="STING_C_sf"/>
</dbReference>
<feature type="transmembrane region" description="Helical" evidence="1">
    <location>
        <begin position="40"/>
        <end position="62"/>
    </location>
</feature>
<dbReference type="GO" id="GO:0005776">
    <property type="term" value="C:autophagosome"/>
    <property type="evidence" value="ECO:0007669"/>
    <property type="project" value="TreeGrafter"/>
</dbReference>
<dbReference type="Gene3D" id="3.40.50.12100">
    <property type="entry name" value="Stimulator of interferon genes protein"/>
    <property type="match status" value="1"/>
</dbReference>
<dbReference type="CTD" id="36016"/>
<keyword evidence="1" id="KW-0812">Transmembrane</keyword>
<keyword evidence="1" id="KW-1133">Transmembrane helix</keyword>
<evidence type="ECO:0000313" key="4">
    <source>
        <dbReference type="RefSeq" id="XP_033179130.1"/>
    </source>
</evidence>
<sequence length="353" mass="41259">MKNIKMDEYIYLLLMNCIVISITAEIYLEITNRSIPTVENYVFVILFYFIVLKILAILFQCIHSMNILVVKNSDIKFSLNMLFYISLICLIMLIMSKYYYIYNYIQIFDAFTCFICSGISYILLLITNSYEKRKENTFDIESMKGLDYGTSMAYSYYYGYLRIILPSTGSINKGLIEKIENIEDNHGIYISVHKLFILIPSSSYIPPNLKEASYHWMESAMNLEKEVLNRAGVKGRTYHNSVYKIYPNGLRLETPFYIVVEGATPLLTFHEVQKHAHNETNVYKKYCKCIIQKFYKKLKQLIDADPECADLCELIYYNDYDNNGTKVNVAKVILDRIFKIQNTTGENAYNIFT</sequence>
<dbReference type="Proteomes" id="UP000515180">
    <property type="component" value="Unplaced"/>
</dbReference>
<dbReference type="GO" id="GO:0061507">
    <property type="term" value="F:2',3'-cyclic GMP-AMP binding"/>
    <property type="evidence" value="ECO:0007669"/>
    <property type="project" value="TreeGrafter"/>
</dbReference>
<dbReference type="InterPro" id="IPR033952">
    <property type="entry name" value="STING_C"/>
</dbReference>
<dbReference type="CDD" id="cd12146">
    <property type="entry name" value="STING_C"/>
    <property type="match status" value="1"/>
</dbReference>